<reference evidence="2 3" key="1">
    <citation type="submission" date="2019-06" db="EMBL/GenBank/DDBJ databases">
        <title>Sequencing the genomes of 1000 actinobacteria strains.</title>
        <authorList>
            <person name="Klenk H.-P."/>
        </authorList>
    </citation>
    <scope>NUCLEOTIDE SEQUENCE [LARGE SCALE GENOMIC DNA]</scope>
    <source>
        <strain evidence="2 3">DSM 12362</strain>
    </source>
</reference>
<dbReference type="EMBL" id="VFPU01000001">
    <property type="protein sequence ID" value="TQM96158.1"/>
    <property type="molecule type" value="Genomic_DNA"/>
</dbReference>
<dbReference type="RefSeq" id="WP_141817819.1">
    <property type="nucleotide sequence ID" value="NZ_VFPU01000001.1"/>
</dbReference>
<evidence type="ECO:0000313" key="3">
    <source>
        <dbReference type="Proteomes" id="UP000315133"/>
    </source>
</evidence>
<gene>
    <name evidence="2" type="ORF">FB476_1022</name>
</gene>
<protein>
    <recommendedName>
        <fullName evidence="4">DUF4188 domain-containing protein</fullName>
    </recommendedName>
</protein>
<evidence type="ECO:0000313" key="2">
    <source>
        <dbReference type="EMBL" id="TQM96158.1"/>
    </source>
</evidence>
<organism evidence="2 3">
    <name type="scientific">Ornithinimicrobium humiphilum</name>
    <dbReference type="NCBI Taxonomy" id="125288"/>
    <lineage>
        <taxon>Bacteria</taxon>
        <taxon>Bacillati</taxon>
        <taxon>Actinomycetota</taxon>
        <taxon>Actinomycetes</taxon>
        <taxon>Micrococcales</taxon>
        <taxon>Ornithinimicrobiaceae</taxon>
        <taxon>Ornithinimicrobium</taxon>
    </lineage>
</organism>
<dbReference type="InterPro" id="IPR011008">
    <property type="entry name" value="Dimeric_a/b-barrel"/>
</dbReference>
<name>A0A543KM58_9MICO</name>
<evidence type="ECO:0008006" key="4">
    <source>
        <dbReference type="Google" id="ProtNLM"/>
    </source>
</evidence>
<keyword evidence="3" id="KW-1185">Reference proteome</keyword>
<dbReference type="OrthoDB" id="4804830at2"/>
<feature type="region of interest" description="Disordered" evidence="1">
    <location>
        <begin position="115"/>
        <end position="140"/>
    </location>
</feature>
<dbReference type="SUPFAM" id="SSF54909">
    <property type="entry name" value="Dimeric alpha+beta barrel"/>
    <property type="match status" value="1"/>
</dbReference>
<proteinExistence type="predicted"/>
<feature type="compositionally biased region" description="Basic and acidic residues" evidence="1">
    <location>
        <begin position="126"/>
        <end position="140"/>
    </location>
</feature>
<dbReference type="AlphaFoldDB" id="A0A543KM58"/>
<accession>A0A543KM58</accession>
<comment type="caution">
    <text evidence="2">The sequence shown here is derived from an EMBL/GenBank/DDBJ whole genome shotgun (WGS) entry which is preliminary data.</text>
</comment>
<sequence>MRFWRASADEPPGTGADAVFVGATRYSGPRAWLRLAPRWTRMVAQMRRLPGYRAHGVYWSPPWSLGTVGFFATREDLLTFARSGEHRELMTWVVGEDRRRATGGYIRLFRAVDPPGAAEDADGVEQDARRTIQEDADAHR</sequence>
<evidence type="ECO:0000256" key="1">
    <source>
        <dbReference type="SAM" id="MobiDB-lite"/>
    </source>
</evidence>
<dbReference type="Proteomes" id="UP000315133">
    <property type="component" value="Unassembled WGS sequence"/>
</dbReference>